<sequence length="170" mass="19700">MLGYKASKVAKVAKKAQKRKSIVVEKSQHELIKKSLSEDHARSELVLKSPIRQILFEEKKKSKKIGRVSEGTEFGIVVPKETVEIEIWRYSAIGGKLRRLVPKEGQKRRRDEVKALRIWGEKANERAATEKKRAKEERARSDRDKLDLEDVDFRKVKQLSYGVNHLRLTP</sequence>
<evidence type="ECO:0000313" key="1">
    <source>
        <dbReference type="EMBL" id="CAA2971144.1"/>
    </source>
</evidence>
<keyword evidence="2" id="KW-1185">Reference proteome</keyword>
<dbReference type="Gramene" id="OE9A085843T1">
    <property type="protein sequence ID" value="OE9A085843C1"/>
    <property type="gene ID" value="OE9A085843"/>
</dbReference>
<organism evidence="1 2">
    <name type="scientific">Olea europaea subsp. europaea</name>
    <dbReference type="NCBI Taxonomy" id="158383"/>
    <lineage>
        <taxon>Eukaryota</taxon>
        <taxon>Viridiplantae</taxon>
        <taxon>Streptophyta</taxon>
        <taxon>Embryophyta</taxon>
        <taxon>Tracheophyta</taxon>
        <taxon>Spermatophyta</taxon>
        <taxon>Magnoliopsida</taxon>
        <taxon>eudicotyledons</taxon>
        <taxon>Gunneridae</taxon>
        <taxon>Pentapetalae</taxon>
        <taxon>asterids</taxon>
        <taxon>lamiids</taxon>
        <taxon>Lamiales</taxon>
        <taxon>Oleaceae</taxon>
        <taxon>Oleeae</taxon>
        <taxon>Olea</taxon>
    </lineage>
</organism>
<protein>
    <submittedName>
        <fullName evidence="1">Uncharacterized protein</fullName>
    </submittedName>
</protein>
<reference evidence="1 2" key="1">
    <citation type="submission" date="2019-12" db="EMBL/GenBank/DDBJ databases">
        <authorList>
            <person name="Alioto T."/>
            <person name="Alioto T."/>
            <person name="Gomez Garrido J."/>
        </authorList>
    </citation>
    <scope>NUCLEOTIDE SEQUENCE [LARGE SCALE GENOMIC DNA]</scope>
</reference>
<gene>
    <name evidence="1" type="ORF">OLEA9_A085843</name>
</gene>
<dbReference type="Proteomes" id="UP000594638">
    <property type="component" value="Unassembled WGS sequence"/>
</dbReference>
<evidence type="ECO:0000313" key="2">
    <source>
        <dbReference type="Proteomes" id="UP000594638"/>
    </source>
</evidence>
<dbReference type="EMBL" id="CACTIH010001997">
    <property type="protein sequence ID" value="CAA2971144.1"/>
    <property type="molecule type" value="Genomic_DNA"/>
</dbReference>
<accession>A0A8S0QYG9</accession>
<name>A0A8S0QYG9_OLEEU</name>
<proteinExistence type="predicted"/>
<dbReference type="AlphaFoldDB" id="A0A8S0QYG9"/>
<comment type="caution">
    <text evidence="1">The sequence shown here is derived from an EMBL/GenBank/DDBJ whole genome shotgun (WGS) entry which is preliminary data.</text>
</comment>